<feature type="transmembrane region" description="Helical" evidence="6">
    <location>
        <begin position="454"/>
        <end position="480"/>
    </location>
</feature>
<feature type="transmembrane region" description="Helical" evidence="6">
    <location>
        <begin position="369"/>
        <end position="387"/>
    </location>
</feature>
<dbReference type="Proteomes" id="UP000076842">
    <property type="component" value="Unassembled WGS sequence"/>
</dbReference>
<accession>A0A165F170</accession>
<dbReference type="InterPro" id="IPR011701">
    <property type="entry name" value="MFS"/>
</dbReference>
<keyword evidence="5 6" id="KW-0472">Membrane</keyword>
<feature type="transmembrane region" description="Helical" evidence="6">
    <location>
        <begin position="426"/>
        <end position="448"/>
    </location>
</feature>
<feature type="transmembrane region" description="Helical" evidence="6">
    <location>
        <begin position="393"/>
        <end position="414"/>
    </location>
</feature>
<keyword evidence="2" id="KW-0813">Transport</keyword>
<feature type="transmembrane region" description="Helical" evidence="6">
    <location>
        <begin position="341"/>
        <end position="357"/>
    </location>
</feature>
<dbReference type="PANTHER" id="PTHR43791">
    <property type="entry name" value="PERMEASE-RELATED"/>
    <property type="match status" value="1"/>
</dbReference>
<feature type="domain" description="Major facilitator superfamily (MFS) profile" evidence="7">
    <location>
        <begin position="76"/>
        <end position="485"/>
    </location>
</feature>
<reference evidence="8 9" key="1">
    <citation type="journal article" date="2016" name="Mol. Biol. Evol.">
        <title>Comparative Genomics of Early-Diverging Mushroom-Forming Fungi Provides Insights into the Origins of Lignocellulose Decay Capabilities.</title>
        <authorList>
            <person name="Nagy L.G."/>
            <person name="Riley R."/>
            <person name="Tritt A."/>
            <person name="Adam C."/>
            <person name="Daum C."/>
            <person name="Floudas D."/>
            <person name="Sun H."/>
            <person name="Yadav J.S."/>
            <person name="Pangilinan J."/>
            <person name="Larsson K.H."/>
            <person name="Matsuura K."/>
            <person name="Barry K."/>
            <person name="Labutti K."/>
            <person name="Kuo R."/>
            <person name="Ohm R.A."/>
            <person name="Bhattacharya S.S."/>
            <person name="Shirouzu T."/>
            <person name="Yoshinaga Y."/>
            <person name="Martin F.M."/>
            <person name="Grigoriev I.V."/>
            <person name="Hibbett D.S."/>
        </authorList>
    </citation>
    <scope>NUCLEOTIDE SEQUENCE [LARGE SCALE GENOMIC DNA]</scope>
    <source>
        <strain evidence="8 9">HHB12733</strain>
    </source>
</reference>
<evidence type="ECO:0000313" key="8">
    <source>
        <dbReference type="EMBL" id="KZT55973.1"/>
    </source>
</evidence>
<dbReference type="InParanoid" id="A0A165F170"/>
<dbReference type="STRING" id="1353952.A0A165F170"/>
<feature type="transmembrane region" description="Helical" evidence="6">
    <location>
        <begin position="203"/>
        <end position="224"/>
    </location>
</feature>
<sequence>MVYFDFNTRRLPAGSALEMPTLNRDLDPTDVPREPDVTRPLLADAAERDSTDLYGDLDHVDSAAEKQLITSLDLRILPILGLMYMCSALDRGNLGNAESGGLSKDLHLQGRQFSMIVSALNVPYACLTVPGVMLARRIGAHVAMPLYMMCWGTFVLLNAAATNFTGMVLARFFLGAFEAGFAPTLISYLTSFYTRDELGQRVCAFYSMLAVAGALSGTLSYMIFQIESPSLRGWQLLFLTEGALTIVVALLSVAILPKGIKGCSFWSNDQKSLAKRRILRDSSSKVEEEYSHIQFFAPLKEPKLYMFLLIGFCYGTTGAVAGTFLPLILGRMGLSPVQTNLLTVGPNVLGALCAVVTARSSDRFRERSIHLISTMGLALVGLLMLLIGPSTLSYMGCFLLAAGAFPPSVLFHTWHNCNDTSHDSRAFRTGLLTFATNSGGILAANIFIPSDAPRYATAIGTSVVLETLGIGLVVILRFWMVRDNRLRDEREGIHRTSKDTPTVLLHGTSSDSFRYFL</sequence>
<feature type="transmembrane region" description="Helical" evidence="6">
    <location>
        <begin position="146"/>
        <end position="166"/>
    </location>
</feature>
<gene>
    <name evidence="8" type="ORF">CALCODRAFT_471665</name>
</gene>
<dbReference type="AlphaFoldDB" id="A0A165F170"/>
<keyword evidence="3 6" id="KW-0812">Transmembrane</keyword>
<comment type="subcellular location">
    <subcellularLocation>
        <location evidence="1">Membrane</location>
        <topology evidence="1">Multi-pass membrane protein</topology>
    </subcellularLocation>
</comment>
<dbReference type="EMBL" id="KV423986">
    <property type="protein sequence ID" value="KZT55973.1"/>
    <property type="molecule type" value="Genomic_DNA"/>
</dbReference>
<keyword evidence="9" id="KW-1185">Reference proteome</keyword>
<dbReference type="Pfam" id="PF07690">
    <property type="entry name" value="MFS_1"/>
    <property type="match status" value="1"/>
</dbReference>
<dbReference type="SUPFAM" id="SSF103473">
    <property type="entry name" value="MFS general substrate transporter"/>
    <property type="match status" value="1"/>
</dbReference>
<dbReference type="GO" id="GO:0016020">
    <property type="term" value="C:membrane"/>
    <property type="evidence" value="ECO:0007669"/>
    <property type="project" value="UniProtKB-SubCell"/>
</dbReference>
<evidence type="ECO:0000256" key="2">
    <source>
        <dbReference type="ARBA" id="ARBA00022448"/>
    </source>
</evidence>
<evidence type="ECO:0000313" key="9">
    <source>
        <dbReference type="Proteomes" id="UP000076842"/>
    </source>
</evidence>
<evidence type="ECO:0000256" key="5">
    <source>
        <dbReference type="ARBA" id="ARBA00023136"/>
    </source>
</evidence>
<evidence type="ECO:0000259" key="7">
    <source>
        <dbReference type="PROSITE" id="PS50850"/>
    </source>
</evidence>
<evidence type="ECO:0000256" key="1">
    <source>
        <dbReference type="ARBA" id="ARBA00004141"/>
    </source>
</evidence>
<dbReference type="GO" id="GO:0022857">
    <property type="term" value="F:transmembrane transporter activity"/>
    <property type="evidence" value="ECO:0007669"/>
    <property type="project" value="InterPro"/>
</dbReference>
<feature type="transmembrane region" description="Helical" evidence="6">
    <location>
        <begin position="172"/>
        <end position="191"/>
    </location>
</feature>
<evidence type="ECO:0000256" key="3">
    <source>
        <dbReference type="ARBA" id="ARBA00022692"/>
    </source>
</evidence>
<dbReference type="InterPro" id="IPR036259">
    <property type="entry name" value="MFS_trans_sf"/>
</dbReference>
<feature type="transmembrane region" description="Helical" evidence="6">
    <location>
        <begin position="304"/>
        <end position="329"/>
    </location>
</feature>
<evidence type="ECO:0000256" key="4">
    <source>
        <dbReference type="ARBA" id="ARBA00022989"/>
    </source>
</evidence>
<dbReference type="PANTHER" id="PTHR43791:SF9">
    <property type="entry name" value="MAJOR FACILITATOR-TYPE TRANSPORTER HXNP"/>
    <property type="match status" value="1"/>
</dbReference>
<dbReference type="Gene3D" id="1.20.1250.20">
    <property type="entry name" value="MFS general substrate transporter like domains"/>
    <property type="match status" value="2"/>
</dbReference>
<organism evidence="8 9">
    <name type="scientific">Calocera cornea HHB12733</name>
    <dbReference type="NCBI Taxonomy" id="1353952"/>
    <lineage>
        <taxon>Eukaryota</taxon>
        <taxon>Fungi</taxon>
        <taxon>Dikarya</taxon>
        <taxon>Basidiomycota</taxon>
        <taxon>Agaricomycotina</taxon>
        <taxon>Dacrymycetes</taxon>
        <taxon>Dacrymycetales</taxon>
        <taxon>Dacrymycetaceae</taxon>
        <taxon>Calocera</taxon>
    </lineage>
</organism>
<dbReference type="OrthoDB" id="102559at2759"/>
<evidence type="ECO:0000256" key="6">
    <source>
        <dbReference type="SAM" id="Phobius"/>
    </source>
</evidence>
<dbReference type="PROSITE" id="PS50850">
    <property type="entry name" value="MFS"/>
    <property type="match status" value="1"/>
</dbReference>
<protein>
    <submittedName>
        <fullName evidence="8">MFS general substrate transporter</fullName>
    </submittedName>
</protein>
<feature type="transmembrane region" description="Helical" evidence="6">
    <location>
        <begin position="236"/>
        <end position="256"/>
    </location>
</feature>
<name>A0A165F170_9BASI</name>
<dbReference type="FunFam" id="1.20.1250.20:FF:000013">
    <property type="entry name" value="MFS general substrate transporter"/>
    <property type="match status" value="1"/>
</dbReference>
<proteinExistence type="predicted"/>
<dbReference type="InterPro" id="IPR020846">
    <property type="entry name" value="MFS_dom"/>
</dbReference>
<keyword evidence="4 6" id="KW-1133">Transmembrane helix</keyword>